<sequence length="52" mass="6001">MGHTISKYGESKERIKTAQQTLQEMITETLQLLKECKKLGTDRLSCVENLFK</sequence>
<evidence type="ECO:0000313" key="2">
    <source>
        <dbReference type="Proteomes" id="UP000004810"/>
    </source>
</evidence>
<gene>
    <name evidence="1" type="ORF">WUBG_18934</name>
</gene>
<dbReference type="EMBL" id="ADBV01023287">
    <property type="protein sequence ID" value="EJW70159.1"/>
    <property type="molecule type" value="Genomic_DNA"/>
</dbReference>
<proteinExistence type="predicted"/>
<dbReference type="Proteomes" id="UP000004810">
    <property type="component" value="Unassembled WGS sequence"/>
</dbReference>
<comment type="caution">
    <text evidence="1">The sequence shown here is derived from an EMBL/GenBank/DDBJ whole genome shotgun (WGS) entry which is preliminary data.</text>
</comment>
<dbReference type="AlphaFoldDB" id="J9E464"/>
<accession>J9E464</accession>
<reference evidence="2" key="1">
    <citation type="submission" date="2012-08" db="EMBL/GenBank/DDBJ databases">
        <title>The Genome Sequence of Wuchereria bancrofti.</title>
        <authorList>
            <person name="Nutman T.B."/>
            <person name="Fink D.L."/>
            <person name="Russ C."/>
            <person name="Young S."/>
            <person name="Zeng Q."/>
            <person name="Koehrsen M."/>
            <person name="Alvarado L."/>
            <person name="Berlin A."/>
            <person name="Chapman S.B."/>
            <person name="Chen Z."/>
            <person name="Freedman E."/>
            <person name="Gellesch M."/>
            <person name="Goldberg J."/>
            <person name="Griggs A."/>
            <person name="Gujja S."/>
            <person name="Heilman E.R."/>
            <person name="Heiman D."/>
            <person name="Hepburn T."/>
            <person name="Howarth C."/>
            <person name="Jen D."/>
            <person name="Larson L."/>
            <person name="Lewis B."/>
            <person name="Mehta T."/>
            <person name="Park D."/>
            <person name="Pearson M."/>
            <person name="Roberts A."/>
            <person name="Saif S."/>
            <person name="Shea T."/>
            <person name="Shenoy N."/>
            <person name="Sisk P."/>
            <person name="Stolte C."/>
            <person name="Sykes S."/>
            <person name="Walk T."/>
            <person name="White J."/>
            <person name="Yandava C."/>
            <person name="Haas B."/>
            <person name="Henn M.R."/>
            <person name="Nusbaum C."/>
            <person name="Birren B."/>
        </authorList>
    </citation>
    <scope>NUCLEOTIDE SEQUENCE [LARGE SCALE GENOMIC DNA]</scope>
    <source>
        <strain evidence="2">NA</strain>
    </source>
</reference>
<organism evidence="1 2">
    <name type="scientific">Wuchereria bancrofti</name>
    <dbReference type="NCBI Taxonomy" id="6293"/>
    <lineage>
        <taxon>Eukaryota</taxon>
        <taxon>Metazoa</taxon>
        <taxon>Ecdysozoa</taxon>
        <taxon>Nematoda</taxon>
        <taxon>Chromadorea</taxon>
        <taxon>Rhabditida</taxon>
        <taxon>Spirurina</taxon>
        <taxon>Spiruromorpha</taxon>
        <taxon>Filarioidea</taxon>
        <taxon>Onchocercidae</taxon>
        <taxon>Wuchereria</taxon>
    </lineage>
</organism>
<feature type="non-terminal residue" evidence="1">
    <location>
        <position position="52"/>
    </location>
</feature>
<name>J9E464_WUCBA</name>
<evidence type="ECO:0000313" key="1">
    <source>
        <dbReference type="EMBL" id="EJW70159.1"/>
    </source>
</evidence>
<protein>
    <submittedName>
        <fullName evidence="1">Uncharacterized protein</fullName>
    </submittedName>
</protein>